<protein>
    <submittedName>
        <fullName evidence="2">Uncharacterized protein</fullName>
    </submittedName>
</protein>
<name>A0A1G2ARV2_9BACT</name>
<evidence type="ECO:0000256" key="1">
    <source>
        <dbReference type="SAM" id="MobiDB-lite"/>
    </source>
</evidence>
<dbReference type="Proteomes" id="UP000177165">
    <property type="component" value="Unassembled WGS sequence"/>
</dbReference>
<dbReference type="AlphaFoldDB" id="A0A1G2ARV2"/>
<reference evidence="2 3" key="1">
    <citation type="journal article" date="2016" name="Nat. Commun.">
        <title>Thousands of microbial genomes shed light on interconnected biogeochemical processes in an aquifer system.</title>
        <authorList>
            <person name="Anantharaman K."/>
            <person name="Brown C.T."/>
            <person name="Hug L.A."/>
            <person name="Sharon I."/>
            <person name="Castelle C.J."/>
            <person name="Probst A.J."/>
            <person name="Thomas B.C."/>
            <person name="Singh A."/>
            <person name="Wilkins M.J."/>
            <person name="Karaoz U."/>
            <person name="Brodie E.L."/>
            <person name="Williams K.H."/>
            <person name="Hubbard S.S."/>
            <person name="Banfield J.F."/>
        </authorList>
    </citation>
    <scope>NUCLEOTIDE SEQUENCE [LARGE SCALE GENOMIC DNA]</scope>
</reference>
<sequence>MSPKNTHVPRAASKKSKNHEPTNMDILQAINDFATHVEHRFQRLENRIAKVEATMVTKDYLDQRLFDLKTDTMTVVRREDQRFTTLVDVLYNRKILTSQDVEHVMSIEPSAKIS</sequence>
<evidence type="ECO:0000313" key="2">
    <source>
        <dbReference type="EMBL" id="OGY79375.1"/>
    </source>
</evidence>
<feature type="region of interest" description="Disordered" evidence="1">
    <location>
        <begin position="1"/>
        <end position="23"/>
    </location>
</feature>
<gene>
    <name evidence="2" type="ORF">A3B74_00855</name>
</gene>
<organism evidence="2 3">
    <name type="scientific">Candidatus Kerfeldbacteria bacterium RIFCSPHIGHO2_02_FULL_42_14</name>
    <dbReference type="NCBI Taxonomy" id="1798540"/>
    <lineage>
        <taxon>Bacteria</taxon>
        <taxon>Candidatus Kerfeldiibacteriota</taxon>
    </lineage>
</organism>
<proteinExistence type="predicted"/>
<comment type="caution">
    <text evidence="2">The sequence shown here is derived from an EMBL/GenBank/DDBJ whole genome shotgun (WGS) entry which is preliminary data.</text>
</comment>
<evidence type="ECO:0000313" key="3">
    <source>
        <dbReference type="Proteomes" id="UP000177165"/>
    </source>
</evidence>
<accession>A0A1G2ARV2</accession>
<dbReference type="EMBL" id="MHKB01000009">
    <property type="protein sequence ID" value="OGY79375.1"/>
    <property type="molecule type" value="Genomic_DNA"/>
</dbReference>
<dbReference type="STRING" id="1798540.A3B74_00855"/>